<dbReference type="GO" id="GO:0016036">
    <property type="term" value="P:cellular response to phosphate starvation"/>
    <property type="evidence" value="ECO:0007669"/>
    <property type="project" value="TreeGrafter"/>
</dbReference>
<dbReference type="Pfam" id="PF03105">
    <property type="entry name" value="SPX"/>
    <property type="match status" value="3"/>
</dbReference>
<gene>
    <name evidence="3" type="ORF">CALMAC_LOCUS13011</name>
</gene>
<dbReference type="CDD" id="cd14477">
    <property type="entry name" value="SPX_XPR1_like"/>
    <property type="match status" value="1"/>
</dbReference>
<dbReference type="EMBL" id="CAACVG010009385">
    <property type="protein sequence ID" value="VEN53093.1"/>
    <property type="molecule type" value="Genomic_DNA"/>
</dbReference>
<sequence>MKFAEHLSAHITPEWRKQYINYEEMKSMLYGAVEQAPSAELVEPEVLSRYFATFDEQFFSYCDKELTKINTFYSEKLAEAQRKYASLKSELIETQDWQFRGKTHSIRNNFLRKKNVPARKMQEIKLAFSEFYLSLILLQNYQNLNFTGFRKILKKHDKLLSLDLGAKWRIEHVESSHFYTNKDIDKLIRETETAFTQELEGGDRQRAMKRLRVPPLGEQQSPWTTFKVGLFSGALIVLLISVVLSAQ</sequence>
<dbReference type="GO" id="GO:0005886">
    <property type="term" value="C:plasma membrane"/>
    <property type="evidence" value="ECO:0007669"/>
    <property type="project" value="TreeGrafter"/>
</dbReference>
<proteinExistence type="predicted"/>
<keyword evidence="1" id="KW-0812">Transmembrane</keyword>
<dbReference type="GO" id="GO:0000822">
    <property type="term" value="F:inositol hexakisphosphate binding"/>
    <property type="evidence" value="ECO:0007669"/>
    <property type="project" value="TreeGrafter"/>
</dbReference>
<dbReference type="PANTHER" id="PTHR10783:SF103">
    <property type="entry name" value="SOLUTE CARRIER FAMILY 53 MEMBER 1"/>
    <property type="match status" value="1"/>
</dbReference>
<dbReference type="GO" id="GO:0005794">
    <property type="term" value="C:Golgi apparatus"/>
    <property type="evidence" value="ECO:0007669"/>
    <property type="project" value="TreeGrafter"/>
</dbReference>
<reference evidence="3 4" key="1">
    <citation type="submission" date="2019-01" db="EMBL/GenBank/DDBJ databases">
        <authorList>
            <person name="Sayadi A."/>
        </authorList>
    </citation>
    <scope>NUCLEOTIDE SEQUENCE [LARGE SCALE GENOMIC DNA]</scope>
</reference>
<evidence type="ECO:0000256" key="1">
    <source>
        <dbReference type="SAM" id="Phobius"/>
    </source>
</evidence>
<evidence type="ECO:0000313" key="4">
    <source>
        <dbReference type="Proteomes" id="UP000410492"/>
    </source>
</evidence>
<dbReference type="AlphaFoldDB" id="A0A653CZE7"/>
<keyword evidence="1" id="KW-0472">Membrane</keyword>
<dbReference type="OrthoDB" id="9970435at2759"/>
<evidence type="ECO:0000259" key="2">
    <source>
        <dbReference type="PROSITE" id="PS51382"/>
    </source>
</evidence>
<dbReference type="GO" id="GO:0006817">
    <property type="term" value="P:phosphate ion transport"/>
    <property type="evidence" value="ECO:0007669"/>
    <property type="project" value="TreeGrafter"/>
</dbReference>
<accession>A0A653CZE7</accession>
<keyword evidence="4" id="KW-1185">Reference proteome</keyword>
<name>A0A653CZE7_CALMS</name>
<dbReference type="PROSITE" id="PS51382">
    <property type="entry name" value="SPX"/>
    <property type="match status" value="1"/>
</dbReference>
<feature type="domain" description="SPX" evidence="2">
    <location>
        <begin position="1"/>
        <end position="170"/>
    </location>
</feature>
<feature type="transmembrane region" description="Helical" evidence="1">
    <location>
        <begin position="228"/>
        <end position="246"/>
    </location>
</feature>
<protein>
    <recommendedName>
        <fullName evidence="2">SPX domain-containing protein</fullName>
    </recommendedName>
</protein>
<evidence type="ECO:0000313" key="3">
    <source>
        <dbReference type="EMBL" id="VEN53093.1"/>
    </source>
</evidence>
<dbReference type="PANTHER" id="PTHR10783">
    <property type="entry name" value="XENOTROPIC AND POLYTROPIC RETROVIRUS RECEPTOR 1-RELATED"/>
    <property type="match status" value="1"/>
</dbReference>
<dbReference type="Proteomes" id="UP000410492">
    <property type="component" value="Unassembled WGS sequence"/>
</dbReference>
<dbReference type="InterPro" id="IPR004331">
    <property type="entry name" value="SPX_dom"/>
</dbReference>
<organism evidence="3 4">
    <name type="scientific">Callosobruchus maculatus</name>
    <name type="common">Southern cowpea weevil</name>
    <name type="synonym">Pulse bruchid</name>
    <dbReference type="NCBI Taxonomy" id="64391"/>
    <lineage>
        <taxon>Eukaryota</taxon>
        <taxon>Metazoa</taxon>
        <taxon>Ecdysozoa</taxon>
        <taxon>Arthropoda</taxon>
        <taxon>Hexapoda</taxon>
        <taxon>Insecta</taxon>
        <taxon>Pterygota</taxon>
        <taxon>Neoptera</taxon>
        <taxon>Endopterygota</taxon>
        <taxon>Coleoptera</taxon>
        <taxon>Polyphaga</taxon>
        <taxon>Cucujiformia</taxon>
        <taxon>Chrysomeloidea</taxon>
        <taxon>Chrysomelidae</taxon>
        <taxon>Bruchinae</taxon>
        <taxon>Bruchini</taxon>
        <taxon>Callosobruchus</taxon>
    </lineage>
</organism>
<keyword evidence="1" id="KW-1133">Transmembrane helix</keyword>